<reference evidence="1 2" key="1">
    <citation type="journal article" date="2017" name="G3 (Bethesda)">
        <title>First Draft Genome Sequence of the Pathogenic Fungus Lomentospora prolificans (Formerly Scedosporium prolificans).</title>
        <authorList>
            <person name="Luo R."/>
            <person name="Zimin A."/>
            <person name="Workman R."/>
            <person name="Fan Y."/>
            <person name="Pertea G."/>
            <person name="Grossman N."/>
            <person name="Wear M.P."/>
            <person name="Jia B."/>
            <person name="Miller H."/>
            <person name="Casadevall A."/>
            <person name="Timp W."/>
            <person name="Zhang S.X."/>
            <person name="Salzberg S.L."/>
        </authorList>
    </citation>
    <scope>NUCLEOTIDE SEQUENCE [LARGE SCALE GENOMIC DNA]</scope>
    <source>
        <strain evidence="1 2">JHH-5317</strain>
    </source>
</reference>
<dbReference type="EMBL" id="NLAX01001584">
    <property type="protein sequence ID" value="PKS05672.1"/>
    <property type="molecule type" value="Genomic_DNA"/>
</dbReference>
<evidence type="ECO:0000313" key="2">
    <source>
        <dbReference type="Proteomes" id="UP000233524"/>
    </source>
</evidence>
<dbReference type="VEuPathDB" id="FungiDB:jhhlp_008191"/>
<dbReference type="AlphaFoldDB" id="A0A2N3MZT4"/>
<keyword evidence="2" id="KW-1185">Reference proteome</keyword>
<organism evidence="1 2">
    <name type="scientific">Lomentospora prolificans</name>
    <dbReference type="NCBI Taxonomy" id="41688"/>
    <lineage>
        <taxon>Eukaryota</taxon>
        <taxon>Fungi</taxon>
        <taxon>Dikarya</taxon>
        <taxon>Ascomycota</taxon>
        <taxon>Pezizomycotina</taxon>
        <taxon>Sordariomycetes</taxon>
        <taxon>Hypocreomycetidae</taxon>
        <taxon>Microascales</taxon>
        <taxon>Microascaceae</taxon>
        <taxon>Lomentospora</taxon>
    </lineage>
</organism>
<gene>
    <name evidence="1" type="ORF">jhhlp_008191</name>
</gene>
<comment type="caution">
    <text evidence="1">The sequence shown here is derived from an EMBL/GenBank/DDBJ whole genome shotgun (WGS) entry which is preliminary data.</text>
</comment>
<accession>A0A2N3MZT4</accession>
<dbReference type="Proteomes" id="UP000233524">
    <property type="component" value="Unassembled WGS sequence"/>
</dbReference>
<evidence type="ECO:0000313" key="1">
    <source>
        <dbReference type="EMBL" id="PKS05672.1"/>
    </source>
</evidence>
<proteinExistence type="predicted"/>
<name>A0A2N3MZT4_9PEZI</name>
<dbReference type="InParanoid" id="A0A2N3MZT4"/>
<dbReference type="OrthoDB" id="4814359at2759"/>
<protein>
    <submittedName>
        <fullName evidence="1">Uncharacterized protein</fullName>
    </submittedName>
</protein>
<sequence>MSEVSSVYKPSLVLDEDGYPVDEVPVANESEKSYFYYETKVVDKMPEQRAVKAKDTTSKLGKLKEMLKGPAVKGHEKTPKREGRFYHVDEQGRVIETRVTRAHLSLDVNAFSGLL</sequence>